<dbReference type="InterPro" id="IPR052031">
    <property type="entry name" value="Membrane_Transporter-Flippase"/>
</dbReference>
<dbReference type="NCBIfam" id="TIGR00797">
    <property type="entry name" value="matE"/>
    <property type="match status" value="1"/>
</dbReference>
<keyword evidence="2" id="KW-0813">Transport</keyword>
<organism evidence="8">
    <name type="scientific">Methyloraptor flagellatus</name>
    <dbReference type="NCBI Taxonomy" id="3162530"/>
    <lineage>
        <taxon>Bacteria</taxon>
        <taxon>Pseudomonadati</taxon>
        <taxon>Pseudomonadota</taxon>
        <taxon>Alphaproteobacteria</taxon>
        <taxon>Hyphomicrobiales</taxon>
        <taxon>Ancalomicrobiaceae</taxon>
        <taxon>Methyloraptor</taxon>
    </lineage>
</organism>
<dbReference type="PANTHER" id="PTHR43549">
    <property type="entry name" value="MULTIDRUG RESISTANCE PROTEIN YPNP-RELATED"/>
    <property type="match status" value="1"/>
</dbReference>
<dbReference type="AlphaFoldDB" id="A0AAU7X6V0"/>
<feature type="transmembrane region" description="Helical" evidence="7">
    <location>
        <begin position="203"/>
        <end position="223"/>
    </location>
</feature>
<dbReference type="GO" id="GO:0005886">
    <property type="term" value="C:plasma membrane"/>
    <property type="evidence" value="ECO:0007669"/>
    <property type="project" value="UniProtKB-SubCell"/>
</dbReference>
<feature type="transmembrane region" description="Helical" evidence="7">
    <location>
        <begin position="408"/>
        <end position="441"/>
    </location>
</feature>
<dbReference type="InterPro" id="IPR048279">
    <property type="entry name" value="MdtK-like"/>
</dbReference>
<name>A0AAU7X6V0_9HYPH</name>
<feature type="transmembrane region" description="Helical" evidence="7">
    <location>
        <begin position="362"/>
        <end position="384"/>
    </location>
</feature>
<feature type="transmembrane region" description="Helical" evidence="7">
    <location>
        <begin position="286"/>
        <end position="305"/>
    </location>
</feature>
<dbReference type="GO" id="GO:0015297">
    <property type="term" value="F:antiporter activity"/>
    <property type="evidence" value="ECO:0007669"/>
    <property type="project" value="InterPro"/>
</dbReference>
<keyword evidence="3" id="KW-1003">Cell membrane</keyword>
<evidence type="ECO:0000256" key="7">
    <source>
        <dbReference type="SAM" id="Phobius"/>
    </source>
</evidence>
<dbReference type="GO" id="GO:0042910">
    <property type="term" value="F:xenobiotic transmembrane transporter activity"/>
    <property type="evidence" value="ECO:0007669"/>
    <property type="project" value="InterPro"/>
</dbReference>
<evidence type="ECO:0000256" key="5">
    <source>
        <dbReference type="ARBA" id="ARBA00022989"/>
    </source>
</evidence>
<evidence type="ECO:0000256" key="6">
    <source>
        <dbReference type="ARBA" id="ARBA00023136"/>
    </source>
</evidence>
<gene>
    <name evidence="8" type="ORF">ABS361_13740</name>
</gene>
<evidence type="ECO:0000313" key="8">
    <source>
        <dbReference type="EMBL" id="XBY43161.1"/>
    </source>
</evidence>
<evidence type="ECO:0000256" key="1">
    <source>
        <dbReference type="ARBA" id="ARBA00004429"/>
    </source>
</evidence>
<dbReference type="EMBL" id="CP158568">
    <property type="protein sequence ID" value="XBY43161.1"/>
    <property type="molecule type" value="Genomic_DNA"/>
</dbReference>
<feature type="transmembrane region" description="Helical" evidence="7">
    <location>
        <begin position="325"/>
        <end position="350"/>
    </location>
</feature>
<keyword evidence="5 7" id="KW-1133">Transmembrane helix</keyword>
<feature type="transmembrane region" description="Helical" evidence="7">
    <location>
        <begin position="106"/>
        <end position="124"/>
    </location>
</feature>
<dbReference type="PIRSF" id="PIRSF006603">
    <property type="entry name" value="DinF"/>
    <property type="match status" value="1"/>
</dbReference>
<sequence length="459" mass="47140">MSTPTKNGPAGLAPLTTGSVMRHVIVMSATGWIGLVAIFVVDFLNLFYIAQLGQQELAAAIGYSGAILFFLLSFAIGITIAGTALVARALGAGRPDDACRLAASSLVYMGGFIGVITLLLWPLLGEALTLLGATGITHGIAMDFLRIVLPAMPLLAVGMALSGVLRAAGDARRAMHVTLAGGLTTAVLDPLFIFGFGLGITGAAIATILSRVVLFWVGWHGAVTVHKLVARPRLADLITDARPLSAIAVPAILTNVATPVANAVVTAAIARFGDSAVAGYAVIDRLIPLAFGGLFALSGAVGPILGQNLGARLYDRVRRTLTDCLIVTTIYTIAVWAGLFLLADHVAAVFGVTGEGAELVRFFCRISAGSFIFVGALFVANASFNNLGFPMMSTVFNWGRATIGTMPFVWIGAAHAGAIGAAGGFALGSVVFGALAVVYAYRVVGRIGAPAATTSQRGG</sequence>
<protein>
    <submittedName>
        <fullName evidence="8">MATE family efflux transporter</fullName>
    </submittedName>
</protein>
<keyword evidence="4 7" id="KW-0812">Transmembrane</keyword>
<dbReference type="InterPro" id="IPR002528">
    <property type="entry name" value="MATE_fam"/>
</dbReference>
<keyword evidence="6 7" id="KW-0472">Membrane</keyword>
<dbReference type="PANTHER" id="PTHR43549:SF3">
    <property type="entry name" value="MULTIDRUG RESISTANCE PROTEIN YPNP-RELATED"/>
    <property type="match status" value="1"/>
</dbReference>
<reference evidence="8" key="1">
    <citation type="submission" date="2024-06" db="EMBL/GenBank/DDBJ databases">
        <title>Methylostella associata gen. nov., sp. nov., a novel Ancalomicrobiaceae-affiliated facultatively methylotrophic bacteria that feed on methanotrophs of the genus Methylococcus.</title>
        <authorList>
            <person name="Saltykova V."/>
            <person name="Danilova O.V."/>
            <person name="Oshkin I.Y."/>
            <person name="Belova S.E."/>
            <person name="Pimenov N.V."/>
            <person name="Dedysh S.N."/>
        </authorList>
    </citation>
    <scope>NUCLEOTIDE SEQUENCE</scope>
    <source>
        <strain evidence="8">S20</strain>
    </source>
</reference>
<dbReference type="Pfam" id="PF01554">
    <property type="entry name" value="MatE"/>
    <property type="match status" value="2"/>
</dbReference>
<accession>A0AAU7X6V0</accession>
<feature type="transmembrane region" description="Helical" evidence="7">
    <location>
        <begin position="177"/>
        <end position="197"/>
    </location>
</feature>
<evidence type="ECO:0000256" key="4">
    <source>
        <dbReference type="ARBA" id="ARBA00022692"/>
    </source>
</evidence>
<comment type="subcellular location">
    <subcellularLocation>
        <location evidence="1">Cell inner membrane</location>
        <topology evidence="1">Multi-pass membrane protein</topology>
    </subcellularLocation>
</comment>
<dbReference type="RefSeq" id="WP_407048263.1">
    <property type="nucleotide sequence ID" value="NZ_CP158568.1"/>
</dbReference>
<feature type="transmembrane region" description="Helical" evidence="7">
    <location>
        <begin position="61"/>
        <end position="86"/>
    </location>
</feature>
<dbReference type="KEGG" id="mflg:ABS361_13740"/>
<feature type="transmembrane region" description="Helical" evidence="7">
    <location>
        <begin position="24"/>
        <end position="49"/>
    </location>
</feature>
<evidence type="ECO:0000256" key="2">
    <source>
        <dbReference type="ARBA" id="ARBA00022448"/>
    </source>
</evidence>
<proteinExistence type="predicted"/>
<evidence type="ECO:0000256" key="3">
    <source>
        <dbReference type="ARBA" id="ARBA00022475"/>
    </source>
</evidence>
<feature type="transmembrane region" description="Helical" evidence="7">
    <location>
        <begin position="144"/>
        <end position="165"/>
    </location>
</feature>